<dbReference type="PATRIC" id="fig|1122219.3.peg.1850"/>
<name>A0A0J6WU77_9FIRM</name>
<dbReference type="InterPro" id="IPR010861">
    <property type="entry name" value="DUF1492"/>
</dbReference>
<dbReference type="Pfam" id="PF07374">
    <property type="entry name" value="DUF1492"/>
    <property type="match status" value="1"/>
</dbReference>
<keyword evidence="3" id="KW-1185">Reference proteome</keyword>
<organism evidence="2 3">
    <name type="scientific">Megasphaera cerevisiae DSM 20462</name>
    <dbReference type="NCBI Taxonomy" id="1122219"/>
    <lineage>
        <taxon>Bacteria</taxon>
        <taxon>Bacillati</taxon>
        <taxon>Bacillota</taxon>
        <taxon>Negativicutes</taxon>
        <taxon>Veillonellales</taxon>
        <taxon>Veillonellaceae</taxon>
        <taxon>Megasphaera</taxon>
    </lineage>
</organism>
<dbReference type="EMBL" id="LEKT01000034">
    <property type="protein sequence ID" value="KMO86079.1"/>
    <property type="molecule type" value="Genomic_DNA"/>
</dbReference>
<protein>
    <recommendedName>
        <fullName evidence="4">RNA polymerase subunit sigma-70</fullName>
    </recommendedName>
</protein>
<sequence length="134" mass="15849">MTAKEFLNQIRRQEKLLRAVERERDQIRADMLNLKGAKLNERVTGTKQSDLSDAYIRLETYEERVNDEWDRLIGLREQGKKLIATVEDADQQTILYDRYINCMSWEEIAVGMHYSWRHTLRVHGAALQNLKDVI</sequence>
<gene>
    <name evidence="2" type="ORF">AB840_10080</name>
</gene>
<comment type="caution">
    <text evidence="2">The sequence shown here is derived from an EMBL/GenBank/DDBJ whole genome shotgun (WGS) entry which is preliminary data.</text>
</comment>
<dbReference type="RefSeq" id="WP_048514715.1">
    <property type="nucleotide sequence ID" value="NZ_FUXD01000029.1"/>
</dbReference>
<dbReference type="OrthoDB" id="1625321at2"/>
<evidence type="ECO:0008006" key="4">
    <source>
        <dbReference type="Google" id="ProtNLM"/>
    </source>
</evidence>
<evidence type="ECO:0000313" key="2">
    <source>
        <dbReference type="EMBL" id="KMO86079.1"/>
    </source>
</evidence>
<dbReference type="InParanoid" id="A0A0J6WU77"/>
<accession>A0A0J6WU77</accession>
<dbReference type="AlphaFoldDB" id="A0A0J6WU77"/>
<feature type="coiled-coil region" evidence="1">
    <location>
        <begin position="3"/>
        <end position="37"/>
    </location>
</feature>
<keyword evidence="1" id="KW-0175">Coiled coil</keyword>
<proteinExistence type="predicted"/>
<evidence type="ECO:0000256" key="1">
    <source>
        <dbReference type="SAM" id="Coils"/>
    </source>
</evidence>
<dbReference type="Proteomes" id="UP000036503">
    <property type="component" value="Unassembled WGS sequence"/>
</dbReference>
<evidence type="ECO:0000313" key="3">
    <source>
        <dbReference type="Proteomes" id="UP000036503"/>
    </source>
</evidence>
<reference evidence="2 3" key="1">
    <citation type="submission" date="2015-06" db="EMBL/GenBank/DDBJ databases">
        <title>Draft genome sequence of beer spoilage bacterium Megasphaera cerevisiae type strain 20462.</title>
        <authorList>
            <person name="Kutumbaka K."/>
            <person name="Pasmowitz J."/>
            <person name="Mategko J."/>
            <person name="Reyes D."/>
            <person name="Friedrich A."/>
            <person name="Han S."/>
            <person name="Martens-Habbena W."/>
            <person name="Neal-McKinney J."/>
            <person name="Janagama H.K."/>
            <person name="Nadala C."/>
            <person name="Samadpour M."/>
        </authorList>
    </citation>
    <scope>NUCLEOTIDE SEQUENCE [LARGE SCALE GENOMIC DNA]</scope>
    <source>
        <strain evidence="2 3">DSM 20462</strain>
    </source>
</reference>